<dbReference type="GO" id="GO:0003677">
    <property type="term" value="F:DNA binding"/>
    <property type="evidence" value="ECO:0007669"/>
    <property type="project" value="UniProtKB-KW"/>
</dbReference>
<dbReference type="PANTHER" id="PTHR43214">
    <property type="entry name" value="TWO-COMPONENT RESPONSE REGULATOR"/>
    <property type="match status" value="1"/>
</dbReference>
<comment type="caution">
    <text evidence="8">The sequence shown here is derived from an EMBL/GenBank/DDBJ whole genome shotgun (WGS) entry which is preliminary data.</text>
</comment>
<dbReference type="Proteomes" id="UP000294114">
    <property type="component" value="Unassembled WGS sequence"/>
</dbReference>
<dbReference type="SUPFAM" id="SSF52172">
    <property type="entry name" value="CheY-like"/>
    <property type="match status" value="1"/>
</dbReference>
<organism evidence="8 9">
    <name type="scientific">Micromonospora kangleipakensis</name>
    <dbReference type="NCBI Taxonomy" id="1077942"/>
    <lineage>
        <taxon>Bacteria</taxon>
        <taxon>Bacillati</taxon>
        <taxon>Actinomycetota</taxon>
        <taxon>Actinomycetes</taxon>
        <taxon>Micromonosporales</taxon>
        <taxon>Micromonosporaceae</taxon>
        <taxon>Micromonospora</taxon>
    </lineage>
</organism>
<keyword evidence="1 5" id="KW-0597">Phosphoprotein</keyword>
<sequence>MRVVVADDVMIVRAGLARLLAEAGMQVCGEAADAAELLRLVALTGPDVAVVDIRMPPTHRDEGLVAAREIRARHPATAVLVLSQYVAPRYASRLLADQPAGLGYLLKERVSDVAVLADAVQRVAAGGCVVDPAIVQRLLDAARPPSVAAGLTAREREVLALMAEGCSNAAIAMRLRIRERTVESVCAQIFAKLGLPPDPDVNRRVLAAIRVLRS</sequence>
<evidence type="ECO:0000313" key="9">
    <source>
        <dbReference type="Proteomes" id="UP000294114"/>
    </source>
</evidence>
<dbReference type="EMBL" id="SHLD01000001">
    <property type="protein sequence ID" value="RZU76889.1"/>
    <property type="molecule type" value="Genomic_DNA"/>
</dbReference>
<keyword evidence="2" id="KW-0805">Transcription regulation</keyword>
<feature type="domain" description="HTH luxR-type" evidence="6">
    <location>
        <begin position="144"/>
        <end position="214"/>
    </location>
</feature>
<dbReference type="PRINTS" id="PR00038">
    <property type="entry name" value="HTHLUXR"/>
</dbReference>
<dbReference type="CDD" id="cd06170">
    <property type="entry name" value="LuxR_C_like"/>
    <property type="match status" value="1"/>
</dbReference>
<dbReference type="GO" id="GO:0006355">
    <property type="term" value="P:regulation of DNA-templated transcription"/>
    <property type="evidence" value="ECO:0007669"/>
    <property type="project" value="InterPro"/>
</dbReference>
<keyword evidence="3 8" id="KW-0238">DNA-binding</keyword>
<dbReference type="GO" id="GO:0000160">
    <property type="term" value="P:phosphorelay signal transduction system"/>
    <property type="evidence" value="ECO:0007669"/>
    <property type="project" value="InterPro"/>
</dbReference>
<dbReference type="InterPro" id="IPR001789">
    <property type="entry name" value="Sig_transdc_resp-reg_receiver"/>
</dbReference>
<dbReference type="InterPro" id="IPR000792">
    <property type="entry name" value="Tscrpt_reg_LuxR_C"/>
</dbReference>
<dbReference type="OrthoDB" id="4135368at2"/>
<dbReference type="CDD" id="cd17535">
    <property type="entry name" value="REC_NarL-like"/>
    <property type="match status" value="1"/>
</dbReference>
<dbReference type="RefSeq" id="WP_130337851.1">
    <property type="nucleotide sequence ID" value="NZ_SHLD01000001.1"/>
</dbReference>
<dbReference type="PROSITE" id="PS50043">
    <property type="entry name" value="HTH_LUXR_2"/>
    <property type="match status" value="1"/>
</dbReference>
<proteinExistence type="predicted"/>
<dbReference type="SUPFAM" id="SSF46894">
    <property type="entry name" value="C-terminal effector domain of the bipartite response regulators"/>
    <property type="match status" value="1"/>
</dbReference>
<dbReference type="SMART" id="SM00448">
    <property type="entry name" value="REC"/>
    <property type="match status" value="1"/>
</dbReference>
<dbReference type="SMART" id="SM00421">
    <property type="entry name" value="HTH_LUXR"/>
    <property type="match status" value="1"/>
</dbReference>
<gene>
    <name evidence="8" type="ORF">EV384_5595</name>
</gene>
<dbReference type="InterPro" id="IPR016032">
    <property type="entry name" value="Sig_transdc_resp-reg_C-effctor"/>
</dbReference>
<protein>
    <submittedName>
        <fullName evidence="8">DNA-binding NarL/FixJ family response regulator</fullName>
    </submittedName>
</protein>
<dbReference type="InterPro" id="IPR011006">
    <property type="entry name" value="CheY-like_superfamily"/>
</dbReference>
<evidence type="ECO:0000313" key="8">
    <source>
        <dbReference type="EMBL" id="RZU76889.1"/>
    </source>
</evidence>
<dbReference type="Gene3D" id="3.40.50.2300">
    <property type="match status" value="1"/>
</dbReference>
<evidence type="ECO:0000259" key="6">
    <source>
        <dbReference type="PROSITE" id="PS50043"/>
    </source>
</evidence>
<dbReference type="Pfam" id="PF00196">
    <property type="entry name" value="GerE"/>
    <property type="match status" value="1"/>
</dbReference>
<dbReference type="Pfam" id="PF00072">
    <property type="entry name" value="Response_reg"/>
    <property type="match status" value="1"/>
</dbReference>
<evidence type="ECO:0000256" key="3">
    <source>
        <dbReference type="ARBA" id="ARBA00023125"/>
    </source>
</evidence>
<evidence type="ECO:0000256" key="2">
    <source>
        <dbReference type="ARBA" id="ARBA00023015"/>
    </source>
</evidence>
<evidence type="ECO:0000256" key="1">
    <source>
        <dbReference type="ARBA" id="ARBA00022553"/>
    </source>
</evidence>
<dbReference type="InterPro" id="IPR039420">
    <property type="entry name" value="WalR-like"/>
</dbReference>
<feature type="modified residue" description="4-aspartylphosphate" evidence="5">
    <location>
        <position position="52"/>
    </location>
</feature>
<evidence type="ECO:0000256" key="5">
    <source>
        <dbReference type="PROSITE-ProRule" id="PRU00169"/>
    </source>
</evidence>
<accession>A0A4Q8BHY7</accession>
<dbReference type="InterPro" id="IPR058245">
    <property type="entry name" value="NreC/VraR/RcsB-like_REC"/>
</dbReference>
<dbReference type="AlphaFoldDB" id="A0A4Q8BHY7"/>
<name>A0A4Q8BHY7_9ACTN</name>
<keyword evidence="4" id="KW-0804">Transcription</keyword>
<evidence type="ECO:0000259" key="7">
    <source>
        <dbReference type="PROSITE" id="PS50110"/>
    </source>
</evidence>
<feature type="domain" description="Response regulatory" evidence="7">
    <location>
        <begin position="2"/>
        <end position="122"/>
    </location>
</feature>
<dbReference type="PROSITE" id="PS50110">
    <property type="entry name" value="RESPONSE_REGULATORY"/>
    <property type="match status" value="1"/>
</dbReference>
<keyword evidence="9" id="KW-1185">Reference proteome</keyword>
<evidence type="ECO:0000256" key="4">
    <source>
        <dbReference type="ARBA" id="ARBA00023163"/>
    </source>
</evidence>
<reference evidence="8 9" key="1">
    <citation type="submission" date="2019-02" db="EMBL/GenBank/DDBJ databases">
        <title>Sequencing the genomes of 1000 actinobacteria strains.</title>
        <authorList>
            <person name="Klenk H.-P."/>
        </authorList>
    </citation>
    <scope>NUCLEOTIDE SEQUENCE [LARGE SCALE GENOMIC DNA]</scope>
    <source>
        <strain evidence="8 9">DSM 45612</strain>
    </source>
</reference>
<dbReference type="PANTHER" id="PTHR43214:SF24">
    <property type="entry name" value="TRANSCRIPTIONAL REGULATORY PROTEIN NARL-RELATED"/>
    <property type="match status" value="1"/>
</dbReference>